<organism evidence="3">
    <name type="scientific">Nicotiana tabacum</name>
    <name type="common">Common tobacco</name>
    <dbReference type="NCBI Taxonomy" id="4097"/>
    <lineage>
        <taxon>Eukaryota</taxon>
        <taxon>Viridiplantae</taxon>
        <taxon>Streptophyta</taxon>
        <taxon>Embryophyta</taxon>
        <taxon>Tracheophyta</taxon>
        <taxon>Spermatophyta</taxon>
        <taxon>Magnoliopsida</taxon>
        <taxon>eudicotyledons</taxon>
        <taxon>Gunneridae</taxon>
        <taxon>Pentapetalae</taxon>
        <taxon>asterids</taxon>
        <taxon>lamiids</taxon>
        <taxon>Solanales</taxon>
        <taxon>Solanaceae</taxon>
        <taxon>Nicotianoideae</taxon>
        <taxon>Nicotianeae</taxon>
        <taxon>Nicotiana</taxon>
    </lineage>
</organism>
<feature type="region of interest" description="Disordered" evidence="1">
    <location>
        <begin position="244"/>
        <end position="264"/>
    </location>
</feature>
<dbReference type="AlphaFoldDB" id="Q93YD9"/>
<dbReference type="GO" id="GO:0004190">
    <property type="term" value="F:aspartic-type endopeptidase activity"/>
    <property type="evidence" value="ECO:0007669"/>
    <property type="project" value="InterPro"/>
</dbReference>
<dbReference type="InterPro" id="IPR043502">
    <property type="entry name" value="DNA/RNA_pol_sf"/>
</dbReference>
<proteinExistence type="predicted"/>
<name>Q93YD9_TOBAC</name>
<dbReference type="SUPFAM" id="SSF56672">
    <property type="entry name" value="DNA/RNA polymerases"/>
    <property type="match status" value="1"/>
</dbReference>
<evidence type="ECO:0000313" key="3">
    <source>
        <dbReference type="EMBL" id="CAC88788.1"/>
    </source>
</evidence>
<dbReference type="Pfam" id="PF02160">
    <property type="entry name" value="Peptidase_A3"/>
    <property type="match status" value="1"/>
</dbReference>
<evidence type="ECO:0000256" key="1">
    <source>
        <dbReference type="SAM" id="MobiDB-lite"/>
    </source>
</evidence>
<dbReference type="EMBL" id="AJ414166">
    <property type="protein sequence ID" value="CAC88788.1"/>
    <property type="molecule type" value="Genomic_DNA"/>
</dbReference>
<dbReference type="SUPFAM" id="SSF50630">
    <property type="entry name" value="Acid proteases"/>
    <property type="match status" value="1"/>
</dbReference>
<feature type="compositionally biased region" description="Basic residues" evidence="1">
    <location>
        <begin position="252"/>
        <end position="264"/>
    </location>
</feature>
<evidence type="ECO:0000259" key="2">
    <source>
        <dbReference type="Pfam" id="PF02160"/>
    </source>
</evidence>
<feature type="domain" description="Peptidase A3A" evidence="2">
    <location>
        <begin position="4"/>
        <end position="171"/>
    </location>
</feature>
<dbReference type="MEROPS" id="A03.006"/>
<dbReference type="Gene3D" id="2.40.70.10">
    <property type="entry name" value="Acid Proteases"/>
    <property type="match status" value="1"/>
</dbReference>
<dbReference type="InterPro" id="IPR000588">
    <property type="entry name" value="Pept_A3A"/>
</dbReference>
<dbReference type="CDD" id="cd00303">
    <property type="entry name" value="retropepsin_like"/>
    <property type="match status" value="1"/>
</dbReference>
<sequence length="264" mass="31431">MPKIYILAKIIVEGYYNRYYTPMMDTGAEANMRHNCLPESKWEKLKPPTVVTGFNNEGSMITYKARNIKIQIWDKILTIEEIYSYEFTNKDILLGMPFLDKLYPHIITKIHWWFTTPCKQKLGAKRVNNKIRKTTPWIKGSEKITQKLENIIQSNHNVEIIIFSINKIKLLQDKLELLYNDNSYQGWEKHKTKIKIELIDENSIITQKPLKYNFNDLTEFKMHIKELLDNKYIQESNSKHTSPAFIVNKHSEQKKRKKPYGYRL</sequence>
<protein>
    <submittedName>
        <fullName evidence="3">Putative polyprotein</fullName>
    </submittedName>
</protein>
<dbReference type="Gene3D" id="3.10.10.10">
    <property type="entry name" value="HIV Type 1 Reverse Transcriptase, subunit A, domain 1"/>
    <property type="match status" value="1"/>
</dbReference>
<dbReference type="GO" id="GO:0006508">
    <property type="term" value="P:proteolysis"/>
    <property type="evidence" value="ECO:0007669"/>
    <property type="project" value="InterPro"/>
</dbReference>
<dbReference type="InterPro" id="IPR021109">
    <property type="entry name" value="Peptidase_aspartic_dom_sf"/>
</dbReference>
<reference evidence="3" key="1">
    <citation type="journal article" date="1999" name="Proc. Natl. Acad. Sci. U.S.A.">
        <title>Integrated pararetroviral sequences define a unique class of dispersed repetitive DNA in plants.</title>
        <authorList>
            <person name="Jakowitsch J."/>
            <person name="Mette M.F."/>
            <person name="van der Winden J."/>
            <person name="Matzke M.A."/>
            <person name="Matzke A.J."/>
        </authorList>
    </citation>
    <scope>NUCLEOTIDE SEQUENCE</scope>
</reference>
<reference evidence="3" key="2">
    <citation type="journal article" date="2002" name="EMBO J.">
        <title>Endogenous viral sequences and their potential contribution to heritable virus resistance in plants.</title>
        <authorList>
            <person name="Mette M.F."/>
            <person name="Kanno T."/>
            <person name="Aufsatz W."/>
            <person name="Jakowitsch J."/>
            <person name="van der Winden J."/>
            <person name="Matzke M.A."/>
            <person name="Matzke A.J."/>
        </authorList>
    </citation>
    <scope>NUCLEOTIDE SEQUENCE</scope>
</reference>
<accession>Q93YD9</accession>